<comment type="caution">
    <text evidence="1">The sequence shown here is derived from an EMBL/GenBank/DDBJ whole genome shotgun (WGS) entry which is preliminary data.</text>
</comment>
<proteinExistence type="predicted"/>
<gene>
    <name evidence="1" type="ORF">EAF64_13465</name>
</gene>
<evidence type="ECO:0000313" key="1">
    <source>
        <dbReference type="EMBL" id="RXK48675.1"/>
    </source>
</evidence>
<name>A0A498L3S7_9EURY</name>
<reference evidence="1 2" key="1">
    <citation type="submission" date="2019-01" db="EMBL/GenBank/DDBJ databases">
        <title>Halorientalis sp. F13-25 a new haloarchaeum isolated from hypersaline water.</title>
        <authorList>
            <person name="Ana D.-V."/>
            <person name="Cristina S.-P."/>
            <person name="Antonio V."/>
        </authorList>
    </citation>
    <scope>NUCLEOTIDE SEQUENCE [LARGE SCALE GENOMIC DNA]</scope>
    <source>
        <strain evidence="1 2">F13-25</strain>
    </source>
</reference>
<dbReference type="AlphaFoldDB" id="A0A498L3S7"/>
<organism evidence="1 2">
    <name type="scientific">Halorientalis pallida</name>
    <dbReference type="NCBI Taxonomy" id="2479928"/>
    <lineage>
        <taxon>Archaea</taxon>
        <taxon>Methanobacteriati</taxon>
        <taxon>Methanobacteriota</taxon>
        <taxon>Stenosarchaea group</taxon>
        <taxon>Halobacteria</taxon>
        <taxon>Halobacteriales</taxon>
        <taxon>Haloarculaceae</taxon>
        <taxon>Halorientalis</taxon>
    </lineage>
</organism>
<dbReference type="OrthoDB" id="275329at2157"/>
<dbReference type="Proteomes" id="UP000289691">
    <property type="component" value="Unassembled WGS sequence"/>
</dbReference>
<accession>A0A498L3S7</accession>
<keyword evidence="2" id="KW-1185">Reference proteome</keyword>
<dbReference type="EMBL" id="RDFA01000004">
    <property type="protein sequence ID" value="RXK48675.1"/>
    <property type="molecule type" value="Genomic_DNA"/>
</dbReference>
<sequence length="122" mass="13992">MRVRVDDYTIRDEVETDGGTLDAPEGEQWVVVNMTVRTLPGDDVRLGYTQWELMTVGPQIPQPDDAAMRRADYQDILPDETTHEKNDAERYQVIFATDYTRNMLFVMHPFGSENHAPLVFSA</sequence>
<protein>
    <submittedName>
        <fullName evidence="1">Uncharacterized protein</fullName>
    </submittedName>
</protein>
<dbReference type="RefSeq" id="WP_129069512.1">
    <property type="nucleotide sequence ID" value="NZ_RDFA01000004.1"/>
</dbReference>
<evidence type="ECO:0000313" key="2">
    <source>
        <dbReference type="Proteomes" id="UP000289691"/>
    </source>
</evidence>